<dbReference type="Proteomes" id="UP000007966">
    <property type="component" value="Chromosome"/>
</dbReference>
<proteinExistence type="predicted"/>
<organism evidence="1 2">
    <name type="scientific">Pectobacterium atrosepticum (strain SCRI 1043 / ATCC BAA-672)</name>
    <name type="common">Erwinia carotovora subsp. atroseptica</name>
    <dbReference type="NCBI Taxonomy" id="218491"/>
    <lineage>
        <taxon>Bacteria</taxon>
        <taxon>Pseudomonadati</taxon>
        <taxon>Pseudomonadota</taxon>
        <taxon>Gammaproteobacteria</taxon>
        <taxon>Enterobacterales</taxon>
        <taxon>Pectobacteriaceae</taxon>
        <taxon>Pectobacterium</taxon>
    </lineage>
</organism>
<dbReference type="KEGG" id="eca:ECA0810"/>
<dbReference type="HOGENOM" id="CLU_3101885_0_0_6"/>
<accession>Q6D910</accession>
<gene>
    <name evidence="1" type="ordered locus">ECA0810</name>
</gene>
<sequence>MNNRRLSGRKSRYVYFPVEYNDKRGVVVIDNVVIANLASFSQQQSIALVIL</sequence>
<dbReference type="AlphaFoldDB" id="Q6D910"/>
<name>Q6D910_PECAS</name>
<keyword evidence="2" id="KW-1185">Reference proteome</keyword>
<evidence type="ECO:0000313" key="2">
    <source>
        <dbReference type="Proteomes" id="UP000007966"/>
    </source>
</evidence>
<dbReference type="EMBL" id="BX950851">
    <property type="protein sequence ID" value="CAG73724.1"/>
    <property type="molecule type" value="Genomic_DNA"/>
</dbReference>
<evidence type="ECO:0000313" key="1">
    <source>
        <dbReference type="EMBL" id="CAG73724.1"/>
    </source>
</evidence>
<reference evidence="1" key="1">
    <citation type="submission" date="2004-02" db="EMBL/GenBank/DDBJ databases">
        <title>The genome sequence of the enterobacterial phytopathogen Erwinia carotovora subsp. atroseptica SCRI1043 and functional genomic identification of novel virulence factors.</title>
        <authorList>
            <person name="Bell K.S."/>
            <person name="Sebaihia M."/>
            <person name="Pritchard L."/>
            <person name="Holden M."/>
            <person name="Hyman L.J."/>
            <person name="Holeva M.C."/>
            <person name="Thomson N.R."/>
            <person name="Bentley S.D."/>
            <person name="Churcher C."/>
            <person name="Mungall K."/>
            <person name="Atkin R."/>
            <person name="Bason N."/>
            <person name="Brooks K."/>
            <person name="Chillingworth T."/>
            <person name="Clark K."/>
            <person name="Doggett J."/>
            <person name="Fraser A."/>
            <person name="Hance Z."/>
            <person name="Hauser H."/>
            <person name="Jagels K."/>
            <person name="Moule S."/>
            <person name="Norbertczak H."/>
            <person name="Ormond D."/>
            <person name="Price C."/>
            <person name="Quail M.A."/>
            <person name="Sanders M."/>
            <person name="Walker D."/>
            <person name="Whitehead S."/>
            <person name="Salmond G.P.C."/>
            <person name="Birch P.R.J."/>
            <person name="Barrell B.G."/>
            <person name="Parkhill J."/>
            <person name="Toth I.K."/>
        </authorList>
    </citation>
    <scope>NUCLEOTIDE SEQUENCE</scope>
    <source>
        <strain evidence="1">SCRI1043</strain>
    </source>
</reference>
<protein>
    <submittedName>
        <fullName evidence="1">Uncharacterized protein</fullName>
    </submittedName>
</protein>